<dbReference type="PROSITE" id="PS01166">
    <property type="entry name" value="RNA_POL_BETA"/>
    <property type="match status" value="1"/>
</dbReference>
<dbReference type="InterPro" id="IPR037034">
    <property type="entry name" value="RNA_pol_Rpb2_2_sf"/>
</dbReference>
<dbReference type="FunFam" id="2.40.270.10:FF:000006">
    <property type="entry name" value="DNA-directed RNA polymerase subunit beta"/>
    <property type="match status" value="1"/>
</dbReference>
<evidence type="ECO:0000259" key="18">
    <source>
        <dbReference type="Pfam" id="PF04563"/>
    </source>
</evidence>
<dbReference type="InterPro" id="IPR007641">
    <property type="entry name" value="RNA_pol_Rpb2_7"/>
</dbReference>
<evidence type="ECO:0000313" key="21">
    <source>
        <dbReference type="EMBL" id="RSH95418.1"/>
    </source>
</evidence>
<keyword evidence="9 13" id="KW-0804">Transcription</keyword>
<evidence type="ECO:0000256" key="14">
    <source>
        <dbReference type="SAM" id="MobiDB-lite"/>
    </source>
</evidence>
<dbReference type="FunFam" id="3.90.1100.10:FF:000016">
    <property type="entry name" value="DNA-directed RNA polymerase subunit beta"/>
    <property type="match status" value="1"/>
</dbReference>
<dbReference type="InterPro" id="IPR014724">
    <property type="entry name" value="RNA_pol_RPB2_OB-fold"/>
</dbReference>
<dbReference type="FunFam" id="3.90.1070.20:FF:000003">
    <property type="entry name" value="DNA-directed RNA polymerase subunit beta"/>
    <property type="match status" value="1"/>
</dbReference>
<dbReference type="InterPro" id="IPR007120">
    <property type="entry name" value="DNA-dir_RNAP_su2_dom"/>
</dbReference>
<evidence type="ECO:0000256" key="13">
    <source>
        <dbReference type="RuleBase" id="RU363031"/>
    </source>
</evidence>
<dbReference type="CDD" id="cd00653">
    <property type="entry name" value="RNA_pol_B_RPB2"/>
    <property type="match status" value="1"/>
</dbReference>
<dbReference type="GO" id="GO:0006362">
    <property type="term" value="P:transcription elongation by RNA polymerase I"/>
    <property type="evidence" value="ECO:0007669"/>
    <property type="project" value="UniProtKB-ARBA"/>
</dbReference>
<dbReference type="Gene3D" id="2.40.50.150">
    <property type="match status" value="1"/>
</dbReference>
<dbReference type="STRING" id="1890683.A0A427YWB4"/>
<evidence type="ECO:0000256" key="8">
    <source>
        <dbReference type="ARBA" id="ARBA00022833"/>
    </source>
</evidence>
<dbReference type="Gene3D" id="3.90.1070.20">
    <property type="match status" value="1"/>
</dbReference>
<dbReference type="GO" id="GO:0032549">
    <property type="term" value="F:ribonucleoside binding"/>
    <property type="evidence" value="ECO:0007669"/>
    <property type="project" value="InterPro"/>
</dbReference>
<feature type="compositionally biased region" description="Polar residues" evidence="14">
    <location>
        <begin position="1300"/>
        <end position="1311"/>
    </location>
</feature>
<keyword evidence="10" id="KW-0539">Nucleus</keyword>
<dbReference type="Pfam" id="PF06883">
    <property type="entry name" value="RNA_pol_Rpa2_4"/>
    <property type="match status" value="1"/>
</dbReference>
<dbReference type="EMBL" id="RSCD01000001">
    <property type="protein sequence ID" value="RSH95418.1"/>
    <property type="molecule type" value="Genomic_DNA"/>
</dbReference>
<keyword evidence="4 13" id="KW-0808">Transferase</keyword>
<feature type="domain" description="RNA polymerase Rpb2" evidence="17">
    <location>
        <begin position="383"/>
        <end position="546"/>
    </location>
</feature>
<dbReference type="PANTHER" id="PTHR20856">
    <property type="entry name" value="DNA-DIRECTED RNA POLYMERASE I SUBUNIT 2"/>
    <property type="match status" value="1"/>
</dbReference>
<dbReference type="InterPro" id="IPR009674">
    <property type="entry name" value="Rpa2_dom_4"/>
</dbReference>
<dbReference type="Gene3D" id="2.40.270.10">
    <property type="entry name" value="DNA-directed RNA polymerase, subunit 2, domain 6"/>
    <property type="match status" value="1"/>
</dbReference>
<evidence type="ECO:0000259" key="15">
    <source>
        <dbReference type="Pfam" id="PF00562"/>
    </source>
</evidence>
<evidence type="ECO:0000256" key="3">
    <source>
        <dbReference type="ARBA" id="ARBA00022478"/>
    </source>
</evidence>
<feature type="region of interest" description="Disordered" evidence="14">
    <location>
        <begin position="1"/>
        <end position="88"/>
    </location>
</feature>
<dbReference type="Pfam" id="PF00562">
    <property type="entry name" value="RNA_pol_Rpb2_6"/>
    <property type="match status" value="1"/>
</dbReference>
<keyword evidence="6" id="KW-0479">Metal-binding</keyword>
<comment type="caution">
    <text evidence="21">The sequence shown here is derived from an EMBL/GenBank/DDBJ whole genome shotgun (WGS) entry which is preliminary data.</text>
</comment>
<evidence type="ECO:0000256" key="6">
    <source>
        <dbReference type="ARBA" id="ARBA00022723"/>
    </source>
</evidence>
<proteinExistence type="inferred from homology"/>
<dbReference type="FunFam" id="2.40.50.150:FF:000004">
    <property type="entry name" value="DNA-directed RNA polymerase subunit beta"/>
    <property type="match status" value="1"/>
</dbReference>
<dbReference type="InterPro" id="IPR007642">
    <property type="entry name" value="RNA_pol_Rpb2_2"/>
</dbReference>
<evidence type="ECO:0000259" key="17">
    <source>
        <dbReference type="Pfam" id="PF04561"/>
    </source>
</evidence>
<keyword evidence="5 13" id="KW-0548">Nucleotidyltransferase</keyword>
<evidence type="ECO:0000259" key="20">
    <source>
        <dbReference type="Pfam" id="PF06883"/>
    </source>
</evidence>
<evidence type="ECO:0000256" key="5">
    <source>
        <dbReference type="ARBA" id="ARBA00022695"/>
    </source>
</evidence>
<gene>
    <name evidence="21" type="primary">RPA2</name>
    <name evidence="21" type="ORF">EHS25_000507</name>
</gene>
<sequence>MPFDPLSPTLASTSSPPSLSSSPSSSSSPPSPSSPLLGGDEPKFYGPTTGDKSTFHTLSRERRFRHPPAAVTTPANGSGEGETSQVSLSDVPALDELIKRLLKLPRRGLGGVGCGASVDSRGWVRGARLSVKRVASDERRSLSELDPLSLSGAAASVIDLISQRTIGAVGGHKINSVNLAKPFVPDKDKLAIERRMFPTEARERLTTYRAKLTASITWKVTGEDGESREYLETKECGLLPVMVRVRLPAIGNVFFFEGSRLSLEDPPSLTMISPMKSNLHPMGSNPSTPKFTSLAALLSLCASLEVAPYPADPQSARCHLAGMSSTEMIKRGEESTSFGGYFIVNGNEKLIRYLVVPRRHHPLNLYRPSFAKRGVSYTPYGCQIRCVRPDQSACTNTIHYLSNGGATIRFAWRKVEYMIPLMLILKALVDASDKEIFEGLVQGEYDNTFLTDRVELLLRGQKTWGLHTGQQCLDYLGEKFRVVLNVPEDLSNIAVGAFLLKRVVLVHLPNPRDKFRMLLFMLRKLYALVSGSTCADNPDSPQHHEVLLPGFLYGMIIKERLEDCLNAVRAQVQLDVRQNKAREFTSARYFPSVLSKVNWDIGAKLAYFLATGNLVSPTGLDLQQTSGYTIVAEKLNFYRYLSHFRCIHRGAFFAELKTTTVRKLLPESWGFLCPVHTPDGSPCGLLNHLSHTCKLITSSLDVSHVPSLLTSHGMTQVFASHIDGTRMVVVQLDGRIIGWASPSKSKHLANLLRKWKTEGTNRVPLDLEIGYVPITKGGQYPGLYLFSSRARMMRPVRYLENGKVDHVGTFEQVYMDVACTNQEIEKGVSTHVELDPTSMLSVIANLTPFSDFNQSPRNMYQCQMGKQSMGTPSTAISKRTDNKMYRLQSGQTPVVRPKLHDHYGFDNFPNGTNAVVAVISYTGYDMEDAMILNKSAHERGFGYGTVYKSDIFDLKDTPGSSSRGAPTLHFGLGRDVKEDSEWRDFLNVDGLPRIGTRVKTGDPVAAYIDEITGRTKVHKYKGDETAFIDEVRLLGGDAGDTPLQKIHIKLRIPRSPVIGDKFSSRHGQKGVCSQKFPAIDMPFSESGMQPDVIINPHAFPSRMTIGMFVESLAGKAGALHGMAQDATPFKFSDADRPVEFFGEQLLAAGYNYHGNEPMYSGITGEEFSADIYLGVVYYQRLRHMVNDKFQVRTTGPVDPLTRQPVKGRKRAGGIRFGEMERDALIAHGTSFLLQDRLMNCSDYSTAWVCRKCGSLVSLGFEELRGETEGREYCRVCDREDVHEVKVESGNGDGDAPNPAEKSSSGTESASQRGEGRAWT</sequence>
<dbReference type="FunFam" id="2.40.270.10:FF:000011">
    <property type="entry name" value="DNA-directed RNA polymerase subunit beta"/>
    <property type="match status" value="1"/>
</dbReference>
<organism evidence="21 22">
    <name type="scientific">Saitozyma podzolica</name>
    <dbReference type="NCBI Taxonomy" id="1890683"/>
    <lineage>
        <taxon>Eukaryota</taxon>
        <taxon>Fungi</taxon>
        <taxon>Dikarya</taxon>
        <taxon>Basidiomycota</taxon>
        <taxon>Agaricomycotina</taxon>
        <taxon>Tremellomycetes</taxon>
        <taxon>Tremellales</taxon>
        <taxon>Trimorphomycetaceae</taxon>
        <taxon>Saitozyma</taxon>
    </lineage>
</organism>
<dbReference type="Proteomes" id="UP000279259">
    <property type="component" value="Unassembled WGS sequence"/>
</dbReference>
<dbReference type="InterPro" id="IPR015712">
    <property type="entry name" value="DNA-dir_RNA_pol_su2"/>
</dbReference>
<dbReference type="InterPro" id="IPR007644">
    <property type="entry name" value="RNA_pol_bsu_protrusion"/>
</dbReference>
<keyword evidence="7" id="KW-0863">Zinc-finger</keyword>
<dbReference type="FunFam" id="3.90.1110.10:FF:000007">
    <property type="entry name" value="DNA-directed RNA polymerase subunit beta"/>
    <property type="match status" value="1"/>
</dbReference>
<feature type="domain" description="DNA-directed RNA polymerase I subunit RPA2" evidence="20">
    <location>
        <begin position="737"/>
        <end position="794"/>
    </location>
</feature>
<evidence type="ECO:0000256" key="7">
    <source>
        <dbReference type="ARBA" id="ARBA00022771"/>
    </source>
</evidence>
<evidence type="ECO:0000256" key="11">
    <source>
        <dbReference type="ARBA" id="ARBA00047768"/>
    </source>
</evidence>
<protein>
    <recommendedName>
        <fullName evidence="13">DNA-directed RNA polymerase subunit beta</fullName>
        <ecNumber evidence="13">2.7.7.6</ecNumber>
    </recommendedName>
</protein>
<evidence type="ECO:0000259" key="19">
    <source>
        <dbReference type="Pfam" id="PF04565"/>
    </source>
</evidence>
<comment type="subcellular location">
    <subcellularLocation>
        <location evidence="1">Nucleus</location>
        <location evidence="1">Nucleolus</location>
    </subcellularLocation>
</comment>
<keyword evidence="3 13" id="KW-0240">DNA-directed RNA polymerase</keyword>
<accession>A0A427YWB4</accession>
<dbReference type="GO" id="GO:0008270">
    <property type="term" value="F:zinc ion binding"/>
    <property type="evidence" value="ECO:0007669"/>
    <property type="project" value="UniProtKB-KW"/>
</dbReference>
<dbReference type="SUPFAM" id="SSF64484">
    <property type="entry name" value="beta and beta-prime subunits of DNA dependent RNA-polymerase"/>
    <property type="match status" value="1"/>
</dbReference>
<dbReference type="OrthoDB" id="10248617at2759"/>
<comment type="function">
    <text evidence="13">DNA-dependent RNA polymerase catalyzes the transcription of DNA into RNA using the four ribonucleoside triphosphates as substrates.</text>
</comment>
<evidence type="ECO:0000256" key="10">
    <source>
        <dbReference type="ARBA" id="ARBA00023242"/>
    </source>
</evidence>
<dbReference type="Pfam" id="PF04561">
    <property type="entry name" value="RNA_pol_Rpb2_2"/>
    <property type="match status" value="1"/>
</dbReference>
<dbReference type="Gene3D" id="3.90.1110.10">
    <property type="entry name" value="RNA polymerase Rpb2, domain 2"/>
    <property type="match status" value="1"/>
</dbReference>
<dbReference type="EC" id="2.7.7.6" evidence="13"/>
<dbReference type="InterPro" id="IPR037033">
    <property type="entry name" value="DNA-dir_RNAP_su2_hyb_sf"/>
</dbReference>
<feature type="domain" description="RNA polymerase Rpb2" evidence="19">
    <location>
        <begin position="631"/>
        <end position="694"/>
    </location>
</feature>
<feature type="domain" description="RNA polymerase beta subunit protrusion" evidence="18">
    <location>
        <begin position="173"/>
        <end position="244"/>
    </location>
</feature>
<dbReference type="Gene3D" id="3.90.1100.10">
    <property type="match status" value="1"/>
</dbReference>
<keyword evidence="8" id="KW-0862">Zinc</keyword>
<feature type="compositionally biased region" description="Polar residues" evidence="14">
    <location>
        <begin position="73"/>
        <end position="88"/>
    </location>
</feature>
<feature type="region of interest" description="Disordered" evidence="14">
    <location>
        <begin position="1284"/>
        <end position="1319"/>
    </location>
</feature>
<feature type="domain" description="RNA polymerase beta subunit protrusion" evidence="18">
    <location>
        <begin position="314"/>
        <end position="581"/>
    </location>
</feature>
<feature type="domain" description="DNA-directed RNA polymerase subunit 2 hybrid-binding" evidence="15">
    <location>
        <begin position="843"/>
        <end position="1210"/>
    </location>
</feature>
<dbReference type="GO" id="GO:0005730">
    <property type="term" value="C:nucleolus"/>
    <property type="evidence" value="ECO:0007669"/>
    <property type="project" value="UniProtKB-SubCell"/>
</dbReference>
<name>A0A427YWB4_9TREE</name>
<dbReference type="InterPro" id="IPR007645">
    <property type="entry name" value="RNA_pol_Rpb2_3"/>
</dbReference>
<dbReference type="InterPro" id="IPR007121">
    <property type="entry name" value="RNA_pol_bsu_CS"/>
</dbReference>
<evidence type="ECO:0000256" key="4">
    <source>
        <dbReference type="ARBA" id="ARBA00022679"/>
    </source>
</evidence>
<dbReference type="Pfam" id="PF04565">
    <property type="entry name" value="RNA_pol_Rpb2_3"/>
    <property type="match status" value="1"/>
</dbReference>
<evidence type="ECO:0000259" key="16">
    <source>
        <dbReference type="Pfam" id="PF04560"/>
    </source>
</evidence>
<evidence type="ECO:0000256" key="1">
    <source>
        <dbReference type="ARBA" id="ARBA00004604"/>
    </source>
</evidence>
<comment type="catalytic activity">
    <reaction evidence="11">
        <text>RNA(n) + a ribonucleoside 5'-triphosphate = RNA(n+1) + diphosphate</text>
        <dbReference type="Rhea" id="RHEA:21248"/>
        <dbReference type="Rhea" id="RHEA-COMP:14527"/>
        <dbReference type="Rhea" id="RHEA-COMP:17342"/>
        <dbReference type="ChEBI" id="CHEBI:33019"/>
        <dbReference type="ChEBI" id="CHEBI:61557"/>
        <dbReference type="ChEBI" id="CHEBI:140395"/>
        <dbReference type="EC" id="2.7.7.6"/>
    </reaction>
    <physiologicalReaction direction="left-to-right" evidence="11">
        <dbReference type="Rhea" id="RHEA:21249"/>
    </physiologicalReaction>
</comment>
<keyword evidence="22" id="KW-1185">Reference proteome</keyword>
<dbReference type="Gene3D" id="3.90.1800.10">
    <property type="entry name" value="RNA polymerase alpha subunit dimerisation domain"/>
    <property type="match status" value="1"/>
</dbReference>
<evidence type="ECO:0000256" key="9">
    <source>
        <dbReference type="ARBA" id="ARBA00023163"/>
    </source>
</evidence>
<comment type="similarity">
    <text evidence="2 12">Belongs to the RNA polymerase beta chain family.</text>
</comment>
<dbReference type="Pfam" id="PF04563">
    <property type="entry name" value="RNA_pol_Rpb2_1"/>
    <property type="match status" value="2"/>
</dbReference>
<dbReference type="GO" id="GO:0003899">
    <property type="term" value="F:DNA-directed RNA polymerase activity"/>
    <property type="evidence" value="ECO:0007669"/>
    <property type="project" value="UniProtKB-EC"/>
</dbReference>
<feature type="domain" description="RNA polymerase Rpb2" evidence="16">
    <location>
        <begin position="1212"/>
        <end position="1281"/>
    </location>
</feature>
<feature type="compositionally biased region" description="Low complexity" evidence="14">
    <location>
        <begin position="1"/>
        <end position="28"/>
    </location>
</feature>
<reference evidence="21 22" key="1">
    <citation type="submission" date="2018-11" db="EMBL/GenBank/DDBJ databases">
        <title>Genome sequence of Saitozyma podzolica DSM 27192.</title>
        <authorList>
            <person name="Aliyu H."/>
            <person name="Gorte O."/>
            <person name="Ochsenreither K."/>
        </authorList>
    </citation>
    <scope>NUCLEOTIDE SEQUENCE [LARGE SCALE GENOMIC DNA]</scope>
    <source>
        <strain evidence="21 22">DSM 27192</strain>
    </source>
</reference>
<dbReference type="GO" id="GO:0000428">
    <property type="term" value="C:DNA-directed RNA polymerase complex"/>
    <property type="evidence" value="ECO:0007669"/>
    <property type="project" value="UniProtKB-KW"/>
</dbReference>
<evidence type="ECO:0000256" key="2">
    <source>
        <dbReference type="ARBA" id="ARBA00006835"/>
    </source>
</evidence>
<dbReference type="GO" id="GO:0003677">
    <property type="term" value="F:DNA binding"/>
    <property type="evidence" value="ECO:0007669"/>
    <property type="project" value="InterPro"/>
</dbReference>
<evidence type="ECO:0000256" key="12">
    <source>
        <dbReference type="RuleBase" id="RU000434"/>
    </source>
</evidence>
<dbReference type="Pfam" id="PF04560">
    <property type="entry name" value="RNA_pol_Rpb2_7"/>
    <property type="match status" value="1"/>
</dbReference>
<evidence type="ECO:0000313" key="22">
    <source>
        <dbReference type="Proteomes" id="UP000279259"/>
    </source>
</evidence>